<protein>
    <submittedName>
        <fullName evidence="6">2-dehydro-3-deoxy-phosphogluconate aldolase</fullName>
    </submittedName>
</protein>
<evidence type="ECO:0000256" key="2">
    <source>
        <dbReference type="ARBA" id="ARBA00006906"/>
    </source>
</evidence>
<dbReference type="SUPFAM" id="SSF51569">
    <property type="entry name" value="Aldolase"/>
    <property type="match status" value="1"/>
</dbReference>
<evidence type="ECO:0000256" key="4">
    <source>
        <dbReference type="ARBA" id="ARBA00023239"/>
    </source>
</evidence>
<dbReference type="PANTHER" id="PTHR30246:SF1">
    <property type="entry name" value="2-DEHYDRO-3-DEOXY-6-PHOSPHOGALACTONATE ALDOLASE-RELATED"/>
    <property type="match status" value="1"/>
</dbReference>
<dbReference type="Gene3D" id="3.20.20.70">
    <property type="entry name" value="Aldolase class I"/>
    <property type="match status" value="1"/>
</dbReference>
<sequence>MLPKVELLQKLVGSGVIAVMRRIPEESAEQVAESLVAGGITALEVTLDSSNALSTIRRLSAKLKERAVVGAGTVLDGVSARLAIDSGADFLLSPSLHQDVIRTALRYGKIAVPGVMTPTEMITAVEWGADFVKMFPAAGLGASYIKDVKAPFPHIQVIPTGGIDLRNIASFIEAGAAAVGIGGNLLDRQAIAQSDFEKLTETAKQYVAAVRNARR</sequence>
<keyword evidence="4" id="KW-0456">Lyase</keyword>
<comment type="pathway">
    <text evidence="1">Carbohydrate acid metabolism.</text>
</comment>
<dbReference type="Proteomes" id="UP000593802">
    <property type="component" value="Chromosome"/>
</dbReference>
<dbReference type="GO" id="GO:0016829">
    <property type="term" value="F:lyase activity"/>
    <property type="evidence" value="ECO:0007669"/>
    <property type="project" value="UniProtKB-KW"/>
</dbReference>
<dbReference type="AlphaFoldDB" id="A0A7I8DF70"/>
<proteinExistence type="inferred from homology"/>
<organism evidence="6 7">
    <name type="scientific">Effusibacillus dendaii</name>
    <dbReference type="NCBI Taxonomy" id="2743772"/>
    <lineage>
        <taxon>Bacteria</taxon>
        <taxon>Bacillati</taxon>
        <taxon>Bacillota</taxon>
        <taxon>Bacilli</taxon>
        <taxon>Bacillales</taxon>
        <taxon>Alicyclobacillaceae</taxon>
        <taxon>Effusibacillus</taxon>
    </lineage>
</organism>
<dbReference type="EMBL" id="AP023366">
    <property type="protein sequence ID" value="BCJ87599.1"/>
    <property type="molecule type" value="Genomic_DNA"/>
</dbReference>
<name>A0A7I8DF70_9BACL</name>
<reference evidence="6 7" key="1">
    <citation type="submission" date="2020-08" db="EMBL/GenBank/DDBJ databases">
        <title>Complete Genome Sequence of Effusibacillus dendaii Strain skT53, Isolated from Farmland soil.</title>
        <authorList>
            <person name="Konishi T."/>
            <person name="Kawasaki H."/>
        </authorList>
    </citation>
    <scope>NUCLEOTIDE SEQUENCE [LARGE SCALE GENOMIC DNA]</scope>
    <source>
        <strain evidence="7">skT53</strain>
    </source>
</reference>
<keyword evidence="7" id="KW-1185">Reference proteome</keyword>
<evidence type="ECO:0000256" key="3">
    <source>
        <dbReference type="ARBA" id="ARBA00011233"/>
    </source>
</evidence>
<dbReference type="InterPro" id="IPR000887">
    <property type="entry name" value="Aldlse_KDPG_KHG"/>
</dbReference>
<keyword evidence="5" id="KW-0119">Carbohydrate metabolism</keyword>
<evidence type="ECO:0000256" key="1">
    <source>
        <dbReference type="ARBA" id="ARBA00004761"/>
    </source>
</evidence>
<gene>
    <name evidence="6" type="ORF">skT53_25840</name>
</gene>
<accession>A0A7I8DF70</accession>
<comment type="subunit">
    <text evidence="3">Homotrimer.</text>
</comment>
<comment type="similarity">
    <text evidence="2">Belongs to the KHG/KDPG aldolase family.</text>
</comment>
<dbReference type="NCBIfam" id="TIGR01182">
    <property type="entry name" value="eda"/>
    <property type="match status" value="1"/>
</dbReference>
<dbReference type="KEGG" id="eff:skT53_25840"/>
<evidence type="ECO:0000313" key="7">
    <source>
        <dbReference type="Proteomes" id="UP000593802"/>
    </source>
</evidence>
<evidence type="ECO:0000313" key="6">
    <source>
        <dbReference type="EMBL" id="BCJ87599.1"/>
    </source>
</evidence>
<dbReference type="RefSeq" id="WP_200757783.1">
    <property type="nucleotide sequence ID" value="NZ_AP023366.1"/>
</dbReference>
<dbReference type="InterPro" id="IPR013785">
    <property type="entry name" value="Aldolase_TIM"/>
</dbReference>
<dbReference type="CDD" id="cd00452">
    <property type="entry name" value="KDPG_aldolase"/>
    <property type="match status" value="1"/>
</dbReference>
<dbReference type="PANTHER" id="PTHR30246">
    <property type="entry name" value="2-KETO-3-DEOXY-6-PHOSPHOGLUCONATE ALDOLASE"/>
    <property type="match status" value="1"/>
</dbReference>
<evidence type="ECO:0000256" key="5">
    <source>
        <dbReference type="ARBA" id="ARBA00023277"/>
    </source>
</evidence>
<dbReference type="Pfam" id="PF01081">
    <property type="entry name" value="Aldolase"/>
    <property type="match status" value="1"/>
</dbReference>